<organism evidence="1">
    <name type="scientific">marine sediment metagenome</name>
    <dbReference type="NCBI Taxonomy" id="412755"/>
    <lineage>
        <taxon>unclassified sequences</taxon>
        <taxon>metagenomes</taxon>
        <taxon>ecological metagenomes</taxon>
    </lineage>
</organism>
<protein>
    <submittedName>
        <fullName evidence="1">Uncharacterized protein</fullName>
    </submittedName>
</protein>
<feature type="non-terminal residue" evidence="1">
    <location>
        <position position="202"/>
    </location>
</feature>
<reference evidence="1" key="1">
    <citation type="journal article" date="2014" name="Front. Microbiol.">
        <title>High frequency of phylogenetically diverse reductive dehalogenase-homologous genes in deep subseafloor sedimentary metagenomes.</title>
        <authorList>
            <person name="Kawai M."/>
            <person name="Futagami T."/>
            <person name="Toyoda A."/>
            <person name="Takaki Y."/>
            <person name="Nishi S."/>
            <person name="Hori S."/>
            <person name="Arai W."/>
            <person name="Tsubouchi T."/>
            <person name="Morono Y."/>
            <person name="Uchiyama I."/>
            <person name="Ito T."/>
            <person name="Fujiyama A."/>
            <person name="Inagaki F."/>
            <person name="Takami H."/>
        </authorList>
    </citation>
    <scope>NUCLEOTIDE SEQUENCE</scope>
    <source>
        <strain evidence="1">Expedition CK06-06</strain>
    </source>
</reference>
<proteinExistence type="predicted"/>
<dbReference type="EMBL" id="BARS01007447">
    <property type="protein sequence ID" value="GAF83232.1"/>
    <property type="molecule type" value="Genomic_DNA"/>
</dbReference>
<dbReference type="AlphaFoldDB" id="X0T4X4"/>
<dbReference type="InterPro" id="IPR009279">
    <property type="entry name" value="Portal_Mu"/>
</dbReference>
<evidence type="ECO:0000313" key="1">
    <source>
        <dbReference type="EMBL" id="GAF83232.1"/>
    </source>
</evidence>
<comment type="caution">
    <text evidence="1">The sequence shown here is derived from an EMBL/GenBank/DDBJ whole genome shotgun (WGS) entry which is preliminary data.</text>
</comment>
<dbReference type="Pfam" id="PF06074">
    <property type="entry name" value="Portal_Mu"/>
    <property type="match status" value="1"/>
</dbReference>
<name>X0T4X4_9ZZZZ</name>
<gene>
    <name evidence="1" type="ORF">S01H1_14335</name>
</gene>
<sequence length="202" mass="22748">MSSIIREADSGYVYQLVDLANEARQKDCHLQALLNTREIAVSSLNWSVSPAIPHEGYVPTDKDREVAFFVESALKGADGDGERSRSFPDLLNHLAGGIYFGYAVSEVNYELSAGYIVPSGFTPISPRRFRFSWADGELLWWDQFGTPVDGVNLMERYPDKFVQHQPRVTGDVGAREGLVRVLTWAALFRNWAQSDWMKLAEL</sequence>
<accession>X0T4X4</accession>